<dbReference type="EMBL" id="CP002159">
    <property type="protein sequence ID" value="ADL54187.1"/>
    <property type="molecule type" value="Genomic_DNA"/>
</dbReference>
<dbReference type="SMART" id="SM01011">
    <property type="entry name" value="AMP_N"/>
    <property type="match status" value="1"/>
</dbReference>
<dbReference type="HOGENOM" id="CLU_017266_1_0_4"/>
<dbReference type="KEGG" id="gca:Galf_0142"/>
<comment type="similarity">
    <text evidence="3">Belongs to the peptidase M24B family.</text>
</comment>
<dbReference type="InterPro" id="IPR001714">
    <property type="entry name" value="Pept_M24_MAP"/>
</dbReference>
<dbReference type="SUPFAM" id="SSF53092">
    <property type="entry name" value="Creatinase/prolidase N-terminal domain"/>
    <property type="match status" value="1"/>
</dbReference>
<dbReference type="InterPro" id="IPR000994">
    <property type="entry name" value="Pept_M24"/>
</dbReference>
<dbReference type="CDD" id="cd01087">
    <property type="entry name" value="Prolidase"/>
    <property type="match status" value="1"/>
</dbReference>
<keyword evidence="6" id="KW-0479">Metal-binding</keyword>
<dbReference type="NCBIfam" id="NF008131">
    <property type="entry name" value="PRK10879.1"/>
    <property type="match status" value="1"/>
</dbReference>
<dbReference type="Proteomes" id="UP000001235">
    <property type="component" value="Chromosome"/>
</dbReference>
<dbReference type="OrthoDB" id="9806388at2"/>
<dbReference type="Pfam" id="PF00557">
    <property type="entry name" value="Peptidase_M24"/>
    <property type="match status" value="1"/>
</dbReference>
<gene>
    <name evidence="14" type="ordered locus">Galf_0142</name>
</gene>
<dbReference type="PANTHER" id="PTHR43226:SF4">
    <property type="entry name" value="XAA-PRO AMINOPEPTIDASE 3"/>
    <property type="match status" value="1"/>
</dbReference>
<evidence type="ECO:0000256" key="5">
    <source>
        <dbReference type="ARBA" id="ARBA00022670"/>
    </source>
</evidence>
<evidence type="ECO:0000259" key="13">
    <source>
        <dbReference type="SMART" id="SM01011"/>
    </source>
</evidence>
<evidence type="ECO:0000313" key="15">
    <source>
        <dbReference type="Proteomes" id="UP000001235"/>
    </source>
</evidence>
<protein>
    <recommendedName>
        <fullName evidence="10">Xaa-Pro aminopeptidase</fullName>
        <ecNumber evidence="4">3.4.11.9</ecNumber>
    </recommendedName>
    <alternativeName>
        <fullName evidence="11">Aminopeptidase P II</fullName>
    </alternativeName>
    <alternativeName>
        <fullName evidence="12">X-Pro aminopeptidase</fullName>
    </alternativeName>
</protein>
<evidence type="ECO:0000256" key="9">
    <source>
        <dbReference type="ARBA" id="ARBA00023211"/>
    </source>
</evidence>
<keyword evidence="5" id="KW-0645">Protease</keyword>
<dbReference type="GO" id="GO:0070006">
    <property type="term" value="F:metalloaminopeptidase activity"/>
    <property type="evidence" value="ECO:0007669"/>
    <property type="project" value="InterPro"/>
</dbReference>
<evidence type="ECO:0000256" key="2">
    <source>
        <dbReference type="ARBA" id="ARBA00001936"/>
    </source>
</evidence>
<comment type="catalytic activity">
    <reaction evidence="1">
        <text>Release of any N-terminal amino acid, including proline, that is linked to proline, even from a dipeptide or tripeptide.</text>
        <dbReference type="EC" id="3.4.11.9"/>
    </reaction>
</comment>
<dbReference type="Gene3D" id="3.90.230.10">
    <property type="entry name" value="Creatinase/methionine aminopeptidase superfamily"/>
    <property type="match status" value="1"/>
</dbReference>
<keyword evidence="7" id="KW-0378">Hydrolase</keyword>
<dbReference type="Gene3D" id="3.40.350.10">
    <property type="entry name" value="Creatinase/prolidase N-terminal domain"/>
    <property type="match status" value="1"/>
</dbReference>
<evidence type="ECO:0000256" key="7">
    <source>
        <dbReference type="ARBA" id="ARBA00022801"/>
    </source>
</evidence>
<dbReference type="FunFam" id="3.90.230.10:FF:000002">
    <property type="entry name" value="Xaa-Pro aminopeptidase 3"/>
    <property type="match status" value="1"/>
</dbReference>
<proteinExistence type="inferred from homology"/>
<evidence type="ECO:0000256" key="10">
    <source>
        <dbReference type="ARBA" id="ARBA00069363"/>
    </source>
</evidence>
<accession>D9SID0</accession>
<dbReference type="eggNOG" id="COG0006">
    <property type="taxonomic scope" value="Bacteria"/>
</dbReference>
<evidence type="ECO:0000256" key="11">
    <source>
        <dbReference type="ARBA" id="ARBA00075356"/>
    </source>
</evidence>
<dbReference type="MEROPS" id="M24.004"/>
<dbReference type="EC" id="3.4.11.9" evidence="4"/>
<evidence type="ECO:0000256" key="8">
    <source>
        <dbReference type="ARBA" id="ARBA00023049"/>
    </source>
</evidence>
<dbReference type="InterPro" id="IPR029149">
    <property type="entry name" value="Creatin/AminoP/Spt16_N"/>
</dbReference>
<evidence type="ECO:0000256" key="6">
    <source>
        <dbReference type="ARBA" id="ARBA00022723"/>
    </source>
</evidence>
<keyword evidence="8" id="KW-0482">Metalloprotease</keyword>
<dbReference type="PRINTS" id="PR00599">
    <property type="entry name" value="MAPEPTIDASE"/>
</dbReference>
<evidence type="ECO:0000313" key="14">
    <source>
        <dbReference type="EMBL" id="ADL54187.1"/>
    </source>
</evidence>
<dbReference type="PANTHER" id="PTHR43226">
    <property type="entry name" value="XAA-PRO AMINOPEPTIDASE 3"/>
    <property type="match status" value="1"/>
</dbReference>
<feature type="domain" description="Aminopeptidase P N-terminal" evidence="13">
    <location>
        <begin position="2"/>
        <end position="136"/>
    </location>
</feature>
<evidence type="ECO:0000256" key="1">
    <source>
        <dbReference type="ARBA" id="ARBA00001424"/>
    </source>
</evidence>
<dbReference type="InterPro" id="IPR036005">
    <property type="entry name" value="Creatinase/aminopeptidase-like"/>
</dbReference>
<dbReference type="SUPFAM" id="SSF55920">
    <property type="entry name" value="Creatinase/aminopeptidase"/>
    <property type="match status" value="1"/>
</dbReference>
<dbReference type="InterPro" id="IPR052433">
    <property type="entry name" value="X-Pro_dipept-like"/>
</dbReference>
<name>D9SID0_GALCS</name>
<dbReference type="Pfam" id="PF05195">
    <property type="entry name" value="AMP_N"/>
    <property type="match status" value="1"/>
</dbReference>
<dbReference type="STRING" id="395494.Galf_0142"/>
<dbReference type="GO" id="GO:0005829">
    <property type="term" value="C:cytosol"/>
    <property type="evidence" value="ECO:0007669"/>
    <property type="project" value="TreeGrafter"/>
</dbReference>
<dbReference type="GO" id="GO:0006508">
    <property type="term" value="P:proteolysis"/>
    <property type="evidence" value="ECO:0007669"/>
    <property type="project" value="UniProtKB-KW"/>
</dbReference>
<evidence type="ECO:0000256" key="3">
    <source>
        <dbReference type="ARBA" id="ARBA00008766"/>
    </source>
</evidence>
<dbReference type="RefSeq" id="WP_013292130.1">
    <property type="nucleotide sequence ID" value="NC_014394.1"/>
</dbReference>
<evidence type="ECO:0000256" key="12">
    <source>
        <dbReference type="ARBA" id="ARBA00081411"/>
    </source>
</evidence>
<keyword evidence="15" id="KW-1185">Reference proteome</keyword>
<sequence>MFDKSLYAQRRARLLAKMQHGLCILPNAPEQQRNADADYPYRFDSSFHYLSGFAEPESVLVLIADQTGCHQSILFCREKNLDREIWDGYRYGPEAAQEKFGFDATFPIAKLDEKLVELMGNLPAIYSPLGASPLWDQRLLKLRSAVQEKARSGIRAPDELRDVRALIHEMRLFKDTHELSILRRAADISTSAHRRAMQFTRPGQFEYQVEAELLHEFCRNGARDPAYTSIVAGGANACVLHYIANDAQLRDGDLLLIDAGCELEGYASDITRTYPVSGRFLGAQKELYELVLAAQYAAISAAQPGNNWEAPHNAALKILAQGFIDLKLCHGTVDGVLESESYKKYYMHRTGHWMGMDVHDVGDYKVEGQWRNLQEGMVLTVEPGCYIRPADDVPLALWNIGIRIEDDLVITKTGHEVLTAAAPKTINEIEEIMRHD</sequence>
<dbReference type="AlphaFoldDB" id="D9SID0"/>
<comment type="cofactor">
    <cofactor evidence="2">
        <name>Mn(2+)</name>
        <dbReference type="ChEBI" id="CHEBI:29035"/>
    </cofactor>
</comment>
<reference evidence="14 15" key="1">
    <citation type="submission" date="2010-08" db="EMBL/GenBank/DDBJ databases">
        <title>Complete sequence of Gallionella capsiferriformans ES-2.</title>
        <authorList>
            <consortium name="US DOE Joint Genome Institute"/>
            <person name="Lucas S."/>
            <person name="Copeland A."/>
            <person name="Lapidus A."/>
            <person name="Cheng J.-F."/>
            <person name="Bruce D."/>
            <person name="Goodwin L."/>
            <person name="Pitluck S."/>
            <person name="Chertkov O."/>
            <person name="Davenport K.W."/>
            <person name="Detter J.C."/>
            <person name="Han C."/>
            <person name="Tapia R."/>
            <person name="Land M."/>
            <person name="Hauser L."/>
            <person name="Chang Y.-J."/>
            <person name="Jeffries C."/>
            <person name="Kyrpides N."/>
            <person name="Ivanova N."/>
            <person name="Mikhailova N."/>
            <person name="Shelobolina E.S."/>
            <person name="Picardal F."/>
            <person name="Roden E."/>
            <person name="Emerson D."/>
            <person name="Woyke T."/>
        </authorList>
    </citation>
    <scope>NUCLEOTIDE SEQUENCE [LARGE SCALE GENOMIC DNA]</scope>
    <source>
        <strain evidence="14 15">ES-2</strain>
    </source>
</reference>
<organism evidence="14 15">
    <name type="scientific">Gallionella capsiferriformans (strain ES-2)</name>
    <name type="common">Gallionella ferruginea capsiferriformans (strain ES-2)</name>
    <dbReference type="NCBI Taxonomy" id="395494"/>
    <lineage>
        <taxon>Bacteria</taxon>
        <taxon>Pseudomonadati</taxon>
        <taxon>Pseudomonadota</taxon>
        <taxon>Betaproteobacteria</taxon>
        <taxon>Nitrosomonadales</taxon>
        <taxon>Gallionellaceae</taxon>
        <taxon>Gallionella</taxon>
    </lineage>
</organism>
<dbReference type="GO" id="GO:0030145">
    <property type="term" value="F:manganese ion binding"/>
    <property type="evidence" value="ECO:0007669"/>
    <property type="project" value="InterPro"/>
</dbReference>
<evidence type="ECO:0000256" key="4">
    <source>
        <dbReference type="ARBA" id="ARBA00012574"/>
    </source>
</evidence>
<dbReference type="InterPro" id="IPR007865">
    <property type="entry name" value="Aminopep_P_N"/>
</dbReference>
<keyword evidence="9" id="KW-0464">Manganese</keyword>